<evidence type="ECO:0000313" key="1">
    <source>
        <dbReference type="EMBL" id="MPD02991.1"/>
    </source>
</evidence>
<reference evidence="1 2" key="1">
    <citation type="submission" date="2019-05" db="EMBL/GenBank/DDBJ databases">
        <title>Another draft genome of Portunus trituberculatus and its Hox gene families provides insights of decapod evolution.</title>
        <authorList>
            <person name="Jeong J.-H."/>
            <person name="Song I."/>
            <person name="Kim S."/>
            <person name="Choi T."/>
            <person name="Kim D."/>
            <person name="Ryu S."/>
            <person name="Kim W."/>
        </authorList>
    </citation>
    <scope>NUCLEOTIDE SEQUENCE [LARGE SCALE GENOMIC DNA]</scope>
    <source>
        <tissue evidence="1">Muscle</tissue>
    </source>
</reference>
<keyword evidence="2" id="KW-1185">Reference proteome</keyword>
<dbReference type="EMBL" id="VSRR010134096">
    <property type="protein sequence ID" value="MPD02991.1"/>
    <property type="molecule type" value="Genomic_DNA"/>
</dbReference>
<accession>A0A5B7K1M3</accession>
<proteinExistence type="predicted"/>
<dbReference type="AlphaFoldDB" id="A0A5B7K1M3"/>
<dbReference type="Proteomes" id="UP000324222">
    <property type="component" value="Unassembled WGS sequence"/>
</dbReference>
<comment type="caution">
    <text evidence="1">The sequence shown here is derived from an EMBL/GenBank/DDBJ whole genome shotgun (WGS) entry which is preliminary data.</text>
</comment>
<name>A0A5B7K1M3_PORTR</name>
<evidence type="ECO:0000313" key="2">
    <source>
        <dbReference type="Proteomes" id="UP000324222"/>
    </source>
</evidence>
<protein>
    <submittedName>
        <fullName evidence="1">Uncharacterized protein</fullName>
    </submittedName>
</protein>
<sequence length="88" mass="9741">MTRAALRTLLIREQSNEAFPDTVQTTGDDGRLAPSRHNAAYVGFSKISRARQGRKGQTSGEPTCEFPLGSNQRAFVLIVQRDATEPRH</sequence>
<organism evidence="1 2">
    <name type="scientific">Portunus trituberculatus</name>
    <name type="common">Swimming crab</name>
    <name type="synonym">Neptunus trituberculatus</name>
    <dbReference type="NCBI Taxonomy" id="210409"/>
    <lineage>
        <taxon>Eukaryota</taxon>
        <taxon>Metazoa</taxon>
        <taxon>Ecdysozoa</taxon>
        <taxon>Arthropoda</taxon>
        <taxon>Crustacea</taxon>
        <taxon>Multicrustacea</taxon>
        <taxon>Malacostraca</taxon>
        <taxon>Eumalacostraca</taxon>
        <taxon>Eucarida</taxon>
        <taxon>Decapoda</taxon>
        <taxon>Pleocyemata</taxon>
        <taxon>Brachyura</taxon>
        <taxon>Eubrachyura</taxon>
        <taxon>Portunoidea</taxon>
        <taxon>Portunidae</taxon>
        <taxon>Portuninae</taxon>
        <taxon>Portunus</taxon>
    </lineage>
</organism>
<gene>
    <name evidence="1" type="ORF">E2C01_098604</name>
</gene>